<evidence type="ECO:0000259" key="5">
    <source>
        <dbReference type="Pfam" id="PF01385"/>
    </source>
</evidence>
<evidence type="ECO:0000313" key="8">
    <source>
        <dbReference type="Proteomes" id="UP001501721"/>
    </source>
</evidence>
<dbReference type="GO" id="GO:0004519">
    <property type="term" value="F:endonuclease activity"/>
    <property type="evidence" value="ECO:0007669"/>
    <property type="project" value="UniProtKB-KW"/>
</dbReference>
<dbReference type="NCBIfam" id="NF040570">
    <property type="entry name" value="guided_TnpB"/>
    <property type="match status" value="1"/>
</dbReference>
<comment type="similarity">
    <text evidence="1">In the C-terminal section; belongs to the transposase 35 family.</text>
</comment>
<dbReference type="Proteomes" id="UP001501721">
    <property type="component" value="Unassembled WGS sequence"/>
</dbReference>
<feature type="domain" description="Cas12f1-like TNB" evidence="6">
    <location>
        <begin position="324"/>
        <end position="390"/>
    </location>
</feature>
<proteinExistence type="inferred from homology"/>
<evidence type="ECO:0000256" key="2">
    <source>
        <dbReference type="ARBA" id="ARBA00022578"/>
    </source>
</evidence>
<evidence type="ECO:0000256" key="3">
    <source>
        <dbReference type="ARBA" id="ARBA00023125"/>
    </source>
</evidence>
<evidence type="ECO:0000313" key="7">
    <source>
        <dbReference type="EMBL" id="GAA2484425.1"/>
    </source>
</evidence>
<protein>
    <submittedName>
        <fullName evidence="7">RNA-guided endonuclease TnpB family protein</fullName>
    </submittedName>
</protein>
<sequence>MIRSYRFLLRPTARQAVMLDAMLRDHCSLYNGALQERRGAWRHGSKTTVRYGDQSAQLKEIRAFDPERQGRWSFSSQQATLRRLDKAFQAFFRRVKAGQKPGYPRFKGVGRFDTVIFPKDGDGCRWNSTPHEQQTRVRLQSIGHIRVHQHRPVEGRVKTIAVKREGSRWYAVLSCDDVPAKPLPPAAGPIGVDMGITHFLTTSVGEHITNPGFLDAAAEELAKAQRHLATFPGRTRQRTKKHRAAARRVARPYAKIRRQRLDFHHKTARTLVRDHDAIAHERLNTAGMTKAPASRADPDKPDAFLPNGAAAKAGLNRRILDAGWAQFLGILADKAESAGRLVVPVDARCTSRTCPRCEHVAKENRVTRSRLHCTACGFTANADHVGAANVLNRAGPALRDVAQPPMREARAAARGWGHDRTVSEATVYETRPRGHRWVST</sequence>
<keyword evidence="4" id="KW-0233">DNA recombination</keyword>
<evidence type="ECO:0000256" key="4">
    <source>
        <dbReference type="ARBA" id="ARBA00023172"/>
    </source>
</evidence>
<dbReference type="Pfam" id="PF07282">
    <property type="entry name" value="Cas12f1-like_TNB"/>
    <property type="match status" value="1"/>
</dbReference>
<evidence type="ECO:0000256" key="1">
    <source>
        <dbReference type="ARBA" id="ARBA00008761"/>
    </source>
</evidence>
<keyword evidence="2" id="KW-0815">Transposition</keyword>
<gene>
    <name evidence="7" type="ORF">GCM10010422_32200</name>
</gene>
<feature type="domain" description="Probable transposase IS891/IS1136/IS1341" evidence="5">
    <location>
        <begin position="182"/>
        <end position="290"/>
    </location>
</feature>
<dbReference type="InterPro" id="IPR001959">
    <property type="entry name" value="Transposase"/>
</dbReference>
<evidence type="ECO:0000259" key="6">
    <source>
        <dbReference type="Pfam" id="PF07282"/>
    </source>
</evidence>
<keyword evidence="7" id="KW-0255">Endonuclease</keyword>
<dbReference type="EMBL" id="BAAATL010000013">
    <property type="protein sequence ID" value="GAA2484425.1"/>
    <property type="molecule type" value="Genomic_DNA"/>
</dbReference>
<keyword evidence="8" id="KW-1185">Reference proteome</keyword>
<keyword evidence="7" id="KW-0540">Nuclease</keyword>
<dbReference type="InterPro" id="IPR010095">
    <property type="entry name" value="Cas12f1-like_TNB"/>
</dbReference>
<dbReference type="Pfam" id="PF01385">
    <property type="entry name" value="OrfB_IS605"/>
    <property type="match status" value="1"/>
</dbReference>
<accession>A0ABP5YQK7</accession>
<comment type="caution">
    <text evidence="7">The sequence shown here is derived from an EMBL/GenBank/DDBJ whole genome shotgun (WGS) entry which is preliminary data.</text>
</comment>
<reference evidence="8" key="1">
    <citation type="journal article" date="2019" name="Int. J. Syst. Evol. Microbiol.">
        <title>The Global Catalogue of Microorganisms (GCM) 10K type strain sequencing project: providing services to taxonomists for standard genome sequencing and annotation.</title>
        <authorList>
            <consortium name="The Broad Institute Genomics Platform"/>
            <consortium name="The Broad Institute Genome Sequencing Center for Infectious Disease"/>
            <person name="Wu L."/>
            <person name="Ma J."/>
        </authorList>
    </citation>
    <scope>NUCLEOTIDE SEQUENCE [LARGE SCALE GENOMIC DNA]</scope>
    <source>
        <strain evidence="8">JCM 6923</strain>
    </source>
</reference>
<dbReference type="RefSeq" id="WP_346077432.1">
    <property type="nucleotide sequence ID" value="NZ_BAAATL010000013.1"/>
</dbReference>
<organism evidence="7 8">
    <name type="scientific">Streptomyces graminearus</name>
    <dbReference type="NCBI Taxonomy" id="284030"/>
    <lineage>
        <taxon>Bacteria</taxon>
        <taxon>Bacillati</taxon>
        <taxon>Actinomycetota</taxon>
        <taxon>Actinomycetes</taxon>
        <taxon>Kitasatosporales</taxon>
        <taxon>Streptomycetaceae</taxon>
        <taxon>Streptomyces</taxon>
    </lineage>
</organism>
<name>A0ABP5YQK7_9ACTN</name>
<keyword evidence="7" id="KW-0378">Hydrolase</keyword>
<keyword evidence="3" id="KW-0238">DNA-binding</keyword>